<evidence type="ECO:0000256" key="3">
    <source>
        <dbReference type="ARBA" id="ARBA00023163"/>
    </source>
</evidence>
<keyword evidence="1" id="KW-0805">Transcription regulation</keyword>
<reference evidence="5 6" key="1">
    <citation type="submission" date="2020-08" db="EMBL/GenBank/DDBJ databases">
        <title>Genomic Encyclopedia of Type Strains, Phase IV (KMG-IV): sequencing the most valuable type-strain genomes for metagenomic binning, comparative biology and taxonomic classification.</title>
        <authorList>
            <person name="Goeker M."/>
        </authorList>
    </citation>
    <scope>NUCLEOTIDE SEQUENCE [LARGE SCALE GENOMIC DNA]</scope>
    <source>
        <strain evidence="5 6">DSM 45385</strain>
    </source>
</reference>
<evidence type="ECO:0000313" key="6">
    <source>
        <dbReference type="Proteomes" id="UP000568380"/>
    </source>
</evidence>
<dbReference type="PROSITE" id="PS01124">
    <property type="entry name" value="HTH_ARAC_FAMILY_2"/>
    <property type="match status" value="1"/>
</dbReference>
<evidence type="ECO:0000256" key="1">
    <source>
        <dbReference type="ARBA" id="ARBA00023015"/>
    </source>
</evidence>
<keyword evidence="3" id="KW-0804">Transcription</keyword>
<dbReference type="InterPro" id="IPR050204">
    <property type="entry name" value="AraC_XylS_family_regulators"/>
</dbReference>
<dbReference type="EMBL" id="JACHIN010000006">
    <property type="protein sequence ID" value="MBB5079088.1"/>
    <property type="molecule type" value="Genomic_DNA"/>
</dbReference>
<name>A0A7W8EH21_9ACTN</name>
<dbReference type="RefSeq" id="WP_184964456.1">
    <property type="nucleotide sequence ID" value="NZ_JACHIN010000006.1"/>
</dbReference>
<gene>
    <name evidence="5" type="ORF">HNR40_004574</name>
</gene>
<keyword evidence="6" id="KW-1185">Reference proteome</keyword>
<dbReference type="GO" id="GO:0043565">
    <property type="term" value="F:sequence-specific DNA binding"/>
    <property type="evidence" value="ECO:0007669"/>
    <property type="project" value="InterPro"/>
</dbReference>
<evidence type="ECO:0000256" key="2">
    <source>
        <dbReference type="ARBA" id="ARBA00023125"/>
    </source>
</evidence>
<dbReference type="Gene3D" id="1.10.10.60">
    <property type="entry name" value="Homeodomain-like"/>
    <property type="match status" value="1"/>
</dbReference>
<dbReference type="Proteomes" id="UP000568380">
    <property type="component" value="Unassembled WGS sequence"/>
</dbReference>
<comment type="caution">
    <text evidence="5">The sequence shown here is derived from an EMBL/GenBank/DDBJ whole genome shotgun (WGS) entry which is preliminary data.</text>
</comment>
<dbReference type="SUPFAM" id="SSF46689">
    <property type="entry name" value="Homeodomain-like"/>
    <property type="match status" value="1"/>
</dbReference>
<sequence>MTSGDGTAPYFAVHEGYALYRGPVSDSVAHRHAAFQVAIAVEGEVSMLDAGRTRHRAAALVVPPMVWHRILAVENLLTFFVEPHCAFADRLRARHGAGITAAADLRGLREQDVRGGGAHPSGDLDPRLQAAMRTLSGQNAPRAPGSMPALAAEVGLSPQRLRALARLQLGMPLSRWRIWVRLRRAAEAMRAGQSPADAAIAGGFADQAHFTRRLREMMGLTPAAVAPLLRRSAAPGDVHGDGARDR</sequence>
<accession>A0A7W8EH21</accession>
<dbReference type="SMART" id="SM00342">
    <property type="entry name" value="HTH_ARAC"/>
    <property type="match status" value="1"/>
</dbReference>
<dbReference type="SUPFAM" id="SSF51182">
    <property type="entry name" value="RmlC-like cupins"/>
    <property type="match status" value="1"/>
</dbReference>
<keyword evidence="2 5" id="KW-0238">DNA-binding</keyword>
<dbReference type="GO" id="GO:0003700">
    <property type="term" value="F:DNA-binding transcription factor activity"/>
    <property type="evidence" value="ECO:0007669"/>
    <property type="project" value="InterPro"/>
</dbReference>
<dbReference type="InterPro" id="IPR009057">
    <property type="entry name" value="Homeodomain-like_sf"/>
</dbReference>
<evidence type="ECO:0000313" key="5">
    <source>
        <dbReference type="EMBL" id="MBB5079088.1"/>
    </source>
</evidence>
<dbReference type="InterPro" id="IPR011051">
    <property type="entry name" value="RmlC_Cupin_sf"/>
</dbReference>
<protein>
    <submittedName>
        <fullName evidence="5">AraC-like DNA-binding protein</fullName>
    </submittedName>
</protein>
<dbReference type="Pfam" id="PF12833">
    <property type="entry name" value="HTH_18"/>
    <property type="match status" value="1"/>
</dbReference>
<dbReference type="PANTHER" id="PTHR46796:SF15">
    <property type="entry name" value="BLL1074 PROTEIN"/>
    <property type="match status" value="1"/>
</dbReference>
<proteinExistence type="predicted"/>
<dbReference type="PANTHER" id="PTHR46796">
    <property type="entry name" value="HTH-TYPE TRANSCRIPTIONAL ACTIVATOR RHAS-RELATED"/>
    <property type="match status" value="1"/>
</dbReference>
<evidence type="ECO:0000259" key="4">
    <source>
        <dbReference type="PROSITE" id="PS01124"/>
    </source>
</evidence>
<organism evidence="5 6">
    <name type="scientific">Nonomuraea endophytica</name>
    <dbReference type="NCBI Taxonomy" id="714136"/>
    <lineage>
        <taxon>Bacteria</taxon>
        <taxon>Bacillati</taxon>
        <taxon>Actinomycetota</taxon>
        <taxon>Actinomycetes</taxon>
        <taxon>Streptosporangiales</taxon>
        <taxon>Streptosporangiaceae</taxon>
        <taxon>Nonomuraea</taxon>
    </lineage>
</organism>
<dbReference type="InterPro" id="IPR018060">
    <property type="entry name" value="HTH_AraC"/>
</dbReference>
<dbReference type="AlphaFoldDB" id="A0A7W8EH21"/>
<feature type="domain" description="HTH araC/xylS-type" evidence="4">
    <location>
        <begin position="129"/>
        <end position="228"/>
    </location>
</feature>